<dbReference type="GO" id="GO:0031295">
    <property type="term" value="P:T cell costimulation"/>
    <property type="evidence" value="ECO:0007669"/>
    <property type="project" value="TreeGrafter"/>
</dbReference>
<protein>
    <submittedName>
        <fullName evidence="13">CD276 antigen</fullName>
    </submittedName>
</protein>
<proteinExistence type="predicted"/>
<evidence type="ECO:0000313" key="14">
    <source>
        <dbReference type="Proteomes" id="UP000289886"/>
    </source>
</evidence>
<dbReference type="PROSITE" id="PS50835">
    <property type="entry name" value="IG_LIKE"/>
    <property type="match status" value="2"/>
</dbReference>
<feature type="transmembrane region" description="Helical" evidence="11">
    <location>
        <begin position="281"/>
        <end position="301"/>
    </location>
</feature>
<sequence length="504" mass="55906">MQTERAKRMDSAGEEASLNSPELPWNQLYLKRRTESRIQLRRRVCFTGPVAAAVTGVLAIIILAAGSVSSNSEFVKVSRSVNCTEGQDCILSCSFDYTAGGWDMWSYVVWRQEETSRIVHSYHDNTDQLAHQLPQYVNRTGLFDSELQRGNASLLLRRVREEDAGNYSCSVYPHKLHGSGLIELVLVPAQPTSAPFTAEPTSAAMTAEPTSAAAAVLNGRHPWWVSGAVLVYWVAAKMQTERAKRMDSAGEEASLNSPELPWNQLYLKRRAESRIQLRRRVCFTGPAAAAVTGVLAILILVTGSVSSDSEFVTVPSSVECTVGQDCILSCSFNYTAGIWDMWSYVVWRRAETDYIVHSYHDNMDQLDHQLPQYVSRTSLFDSELQRGNASLLLRTVRDRDAGNYSCSVYTPGGFALGLTEVVVVPAQGFSWAISVWVTAGLCAVLFLQISVYIMLKKIPDVTLKAQYSPPQAVGVGQDFEKAEFPYTFNICSLIQPPKDEIRLN</sequence>
<gene>
    <name evidence="13" type="ORF">EOD39_19594</name>
</gene>
<dbReference type="InterPro" id="IPR036179">
    <property type="entry name" value="Ig-like_dom_sf"/>
</dbReference>
<dbReference type="SMART" id="SM00409">
    <property type="entry name" value="IG"/>
    <property type="match status" value="2"/>
</dbReference>
<dbReference type="GO" id="GO:0042102">
    <property type="term" value="P:positive regulation of T cell proliferation"/>
    <property type="evidence" value="ECO:0007669"/>
    <property type="project" value="TreeGrafter"/>
</dbReference>
<dbReference type="Pfam" id="PF07686">
    <property type="entry name" value="V-set"/>
    <property type="match status" value="1"/>
</dbReference>
<dbReference type="GO" id="GO:0042130">
    <property type="term" value="P:negative regulation of T cell proliferation"/>
    <property type="evidence" value="ECO:0007669"/>
    <property type="project" value="TreeGrafter"/>
</dbReference>
<name>A0A444UXN6_ACIRT</name>
<evidence type="ECO:0000256" key="4">
    <source>
        <dbReference type="ARBA" id="ARBA00022729"/>
    </source>
</evidence>
<evidence type="ECO:0000256" key="10">
    <source>
        <dbReference type="ARBA" id="ARBA00023319"/>
    </source>
</evidence>
<dbReference type="GO" id="GO:0006955">
    <property type="term" value="P:immune response"/>
    <property type="evidence" value="ECO:0007669"/>
    <property type="project" value="TreeGrafter"/>
</dbReference>
<dbReference type="AlphaFoldDB" id="A0A444UXN6"/>
<keyword evidence="2" id="KW-1003">Cell membrane</keyword>
<keyword evidence="9" id="KW-0325">Glycoprotein</keyword>
<keyword evidence="7" id="KW-1015">Disulfide bond</keyword>
<keyword evidence="3 11" id="KW-0812">Transmembrane</keyword>
<evidence type="ECO:0000259" key="12">
    <source>
        <dbReference type="PROSITE" id="PS50835"/>
    </source>
</evidence>
<organism evidence="13 14">
    <name type="scientific">Acipenser ruthenus</name>
    <name type="common">Sterlet sturgeon</name>
    <dbReference type="NCBI Taxonomy" id="7906"/>
    <lineage>
        <taxon>Eukaryota</taxon>
        <taxon>Metazoa</taxon>
        <taxon>Chordata</taxon>
        <taxon>Craniata</taxon>
        <taxon>Vertebrata</taxon>
        <taxon>Euteleostomi</taxon>
        <taxon>Actinopterygii</taxon>
        <taxon>Chondrostei</taxon>
        <taxon>Acipenseriformes</taxon>
        <taxon>Acipenseridae</taxon>
        <taxon>Acipenser</taxon>
    </lineage>
</organism>
<keyword evidence="8" id="KW-0675">Receptor</keyword>
<evidence type="ECO:0000256" key="11">
    <source>
        <dbReference type="SAM" id="Phobius"/>
    </source>
</evidence>
<dbReference type="PANTHER" id="PTHR25466">
    <property type="entry name" value="T-LYMPHOCYTE ACTIVATION ANTIGEN"/>
    <property type="match status" value="1"/>
</dbReference>
<evidence type="ECO:0000256" key="6">
    <source>
        <dbReference type="ARBA" id="ARBA00023136"/>
    </source>
</evidence>
<evidence type="ECO:0000256" key="7">
    <source>
        <dbReference type="ARBA" id="ARBA00023157"/>
    </source>
</evidence>
<evidence type="ECO:0000256" key="1">
    <source>
        <dbReference type="ARBA" id="ARBA00004251"/>
    </source>
</evidence>
<dbReference type="InterPro" id="IPR003599">
    <property type="entry name" value="Ig_sub"/>
</dbReference>
<dbReference type="InterPro" id="IPR051713">
    <property type="entry name" value="T-cell_Activation_Regulation"/>
</dbReference>
<dbReference type="EMBL" id="SCEB01005395">
    <property type="protein sequence ID" value="RXM92951.1"/>
    <property type="molecule type" value="Genomic_DNA"/>
</dbReference>
<feature type="domain" description="Ig-like" evidence="12">
    <location>
        <begin position="72"/>
        <end position="171"/>
    </location>
</feature>
<dbReference type="GO" id="GO:0007166">
    <property type="term" value="P:cell surface receptor signaling pathway"/>
    <property type="evidence" value="ECO:0007669"/>
    <property type="project" value="TreeGrafter"/>
</dbReference>
<evidence type="ECO:0000256" key="5">
    <source>
        <dbReference type="ARBA" id="ARBA00022989"/>
    </source>
</evidence>
<dbReference type="InterPro" id="IPR013783">
    <property type="entry name" value="Ig-like_fold"/>
</dbReference>
<keyword evidence="6 11" id="KW-0472">Membrane</keyword>
<dbReference type="GO" id="GO:0009897">
    <property type="term" value="C:external side of plasma membrane"/>
    <property type="evidence" value="ECO:0007669"/>
    <property type="project" value="TreeGrafter"/>
</dbReference>
<comment type="caution">
    <text evidence="13">The sequence shown here is derived from an EMBL/GenBank/DDBJ whole genome shotgun (WGS) entry which is preliminary data.</text>
</comment>
<keyword evidence="5 11" id="KW-1133">Transmembrane helix</keyword>
<reference evidence="13 14" key="1">
    <citation type="submission" date="2019-01" db="EMBL/GenBank/DDBJ databases">
        <title>Draft Genome and Complete Hox-Cluster Characterization of the Sterlet Sturgeon (Acipenser ruthenus).</title>
        <authorList>
            <person name="Wei Q."/>
        </authorList>
    </citation>
    <scope>NUCLEOTIDE SEQUENCE [LARGE SCALE GENOMIC DNA]</scope>
    <source>
        <strain evidence="13">WHYD16114868_AA</strain>
        <tissue evidence="13">Blood</tissue>
    </source>
</reference>
<feature type="transmembrane region" description="Helical" evidence="11">
    <location>
        <begin position="431"/>
        <end position="455"/>
    </location>
</feature>
<dbReference type="PANTHER" id="PTHR25466:SF14">
    <property type="entry name" value="BUTYROPHILIN SUBFAMILY 2 MEMBER A2-LIKE-RELATED"/>
    <property type="match status" value="1"/>
</dbReference>
<evidence type="ECO:0000256" key="2">
    <source>
        <dbReference type="ARBA" id="ARBA00022475"/>
    </source>
</evidence>
<dbReference type="FunFam" id="2.60.40.10:FF:000142">
    <property type="entry name" value="V-set domain-containing T-cell activation inhibitor 1"/>
    <property type="match status" value="2"/>
</dbReference>
<dbReference type="InterPro" id="IPR007110">
    <property type="entry name" value="Ig-like_dom"/>
</dbReference>
<evidence type="ECO:0000256" key="3">
    <source>
        <dbReference type="ARBA" id="ARBA00022692"/>
    </source>
</evidence>
<evidence type="ECO:0000256" key="8">
    <source>
        <dbReference type="ARBA" id="ARBA00023170"/>
    </source>
</evidence>
<dbReference type="InterPro" id="IPR013106">
    <property type="entry name" value="Ig_V-set"/>
</dbReference>
<feature type="transmembrane region" description="Helical" evidence="11">
    <location>
        <begin position="221"/>
        <end position="236"/>
    </location>
</feature>
<evidence type="ECO:0000313" key="13">
    <source>
        <dbReference type="EMBL" id="RXM92951.1"/>
    </source>
</evidence>
<keyword evidence="4" id="KW-0732">Signal</keyword>
<keyword evidence="10" id="KW-0393">Immunoglobulin domain</keyword>
<dbReference type="SUPFAM" id="SSF48726">
    <property type="entry name" value="Immunoglobulin"/>
    <property type="match status" value="2"/>
</dbReference>
<evidence type="ECO:0000256" key="9">
    <source>
        <dbReference type="ARBA" id="ARBA00023180"/>
    </source>
</evidence>
<dbReference type="Proteomes" id="UP000289886">
    <property type="component" value="Unassembled WGS sequence"/>
</dbReference>
<dbReference type="Gene3D" id="2.60.40.10">
    <property type="entry name" value="Immunoglobulins"/>
    <property type="match status" value="2"/>
</dbReference>
<feature type="domain" description="Ig-like" evidence="12">
    <location>
        <begin position="309"/>
        <end position="408"/>
    </location>
</feature>
<dbReference type="GO" id="GO:0071222">
    <property type="term" value="P:cellular response to lipopolysaccharide"/>
    <property type="evidence" value="ECO:0007669"/>
    <property type="project" value="TreeGrafter"/>
</dbReference>
<keyword evidence="14" id="KW-1185">Reference proteome</keyword>
<comment type="subcellular location">
    <subcellularLocation>
        <location evidence="1">Cell membrane</location>
        <topology evidence="1">Single-pass type I membrane protein</topology>
    </subcellularLocation>
</comment>
<feature type="transmembrane region" description="Helical" evidence="11">
    <location>
        <begin position="44"/>
        <end position="66"/>
    </location>
</feature>
<accession>A0A444UXN6</accession>